<evidence type="ECO:0000313" key="3">
    <source>
        <dbReference type="Proteomes" id="UP001459277"/>
    </source>
</evidence>
<evidence type="ECO:0000313" key="2">
    <source>
        <dbReference type="EMBL" id="KAL0002606.1"/>
    </source>
</evidence>
<protein>
    <recommendedName>
        <fullName evidence="1">Reverse transcriptase zinc-binding domain-containing protein</fullName>
    </recommendedName>
</protein>
<dbReference type="EMBL" id="JAZDWU010000005">
    <property type="protein sequence ID" value="KAL0002606.1"/>
    <property type="molecule type" value="Genomic_DNA"/>
</dbReference>
<gene>
    <name evidence="2" type="ORF">SO802_016387</name>
</gene>
<reference evidence="2 3" key="1">
    <citation type="submission" date="2024-01" db="EMBL/GenBank/DDBJ databases">
        <title>A telomere-to-telomere, gap-free genome of sweet tea (Lithocarpus litseifolius).</title>
        <authorList>
            <person name="Zhou J."/>
        </authorList>
    </citation>
    <scope>NUCLEOTIDE SEQUENCE [LARGE SCALE GENOMIC DNA]</scope>
    <source>
        <strain evidence="2">Zhou-2022a</strain>
        <tissue evidence="2">Leaf</tissue>
    </source>
</reference>
<sequence length="207" mass="23542">MVARVASVAPPSGLVESERDVEEVGESINSISLELNAKFNEKKGYVTNGFHLITGLENARVASLFDTSHQVWNSDTLQLIFSPRDVDLIQSIPLSSKLAEDVFVWPFTLMSSYTLKSGYRFLYKSRSLDNNEYQPEDNTLWKKVWGLQAQPKVLNFLWRAIKNSIPTKLNLRCRMILVDDHCEQCNGATEEVLHALWSCLCLSQVWS</sequence>
<dbReference type="InterPro" id="IPR026960">
    <property type="entry name" value="RVT-Znf"/>
</dbReference>
<name>A0AAW2CX31_9ROSI</name>
<dbReference type="AlphaFoldDB" id="A0AAW2CX31"/>
<proteinExistence type="predicted"/>
<feature type="domain" description="Reverse transcriptase zinc-binding" evidence="1">
    <location>
        <begin position="113"/>
        <end position="206"/>
    </location>
</feature>
<dbReference type="Proteomes" id="UP001459277">
    <property type="component" value="Unassembled WGS sequence"/>
</dbReference>
<organism evidence="2 3">
    <name type="scientific">Lithocarpus litseifolius</name>
    <dbReference type="NCBI Taxonomy" id="425828"/>
    <lineage>
        <taxon>Eukaryota</taxon>
        <taxon>Viridiplantae</taxon>
        <taxon>Streptophyta</taxon>
        <taxon>Embryophyta</taxon>
        <taxon>Tracheophyta</taxon>
        <taxon>Spermatophyta</taxon>
        <taxon>Magnoliopsida</taxon>
        <taxon>eudicotyledons</taxon>
        <taxon>Gunneridae</taxon>
        <taxon>Pentapetalae</taxon>
        <taxon>rosids</taxon>
        <taxon>fabids</taxon>
        <taxon>Fagales</taxon>
        <taxon>Fagaceae</taxon>
        <taxon>Lithocarpus</taxon>
    </lineage>
</organism>
<evidence type="ECO:0000259" key="1">
    <source>
        <dbReference type="Pfam" id="PF13966"/>
    </source>
</evidence>
<comment type="caution">
    <text evidence="2">The sequence shown here is derived from an EMBL/GenBank/DDBJ whole genome shotgun (WGS) entry which is preliminary data.</text>
</comment>
<keyword evidence="3" id="KW-1185">Reference proteome</keyword>
<dbReference type="Pfam" id="PF13966">
    <property type="entry name" value="zf-RVT"/>
    <property type="match status" value="1"/>
</dbReference>
<accession>A0AAW2CX31</accession>